<dbReference type="EMBL" id="SLXK01000023">
    <property type="protein sequence ID" value="TCP24865.1"/>
    <property type="molecule type" value="Genomic_DNA"/>
</dbReference>
<keyword evidence="3" id="KW-1185">Reference proteome</keyword>
<name>A0A4R2NU07_9BACL</name>
<dbReference type="PROSITE" id="PS50846">
    <property type="entry name" value="HMA_2"/>
    <property type="match status" value="1"/>
</dbReference>
<sequence>MSKKSLMIGMLCASLLGLGVFFGLEHSHNTQATSDETVFTGVNLSCSGCEEKMENALSKIIGIKDYKMNPEKKTVTVVFNHRIMQPEWIEQSLKAAGFDPK</sequence>
<evidence type="ECO:0000313" key="3">
    <source>
        <dbReference type="Proteomes" id="UP000295416"/>
    </source>
</evidence>
<gene>
    <name evidence="2" type="ORF">EV207_12338</name>
</gene>
<reference evidence="2 3" key="1">
    <citation type="submission" date="2019-03" db="EMBL/GenBank/DDBJ databases">
        <title>Genomic Encyclopedia of Type Strains, Phase IV (KMG-IV): sequencing the most valuable type-strain genomes for metagenomic binning, comparative biology and taxonomic classification.</title>
        <authorList>
            <person name="Goeker M."/>
        </authorList>
    </citation>
    <scope>NUCLEOTIDE SEQUENCE [LARGE SCALE GENOMIC DNA]</scope>
    <source>
        <strain evidence="2 3">DSM 19377</strain>
    </source>
</reference>
<comment type="caution">
    <text evidence="2">The sequence shown here is derived from an EMBL/GenBank/DDBJ whole genome shotgun (WGS) entry which is preliminary data.</text>
</comment>
<dbReference type="Gene3D" id="3.30.70.100">
    <property type="match status" value="1"/>
</dbReference>
<dbReference type="Pfam" id="PF00403">
    <property type="entry name" value="HMA"/>
    <property type="match status" value="1"/>
</dbReference>
<dbReference type="InterPro" id="IPR036163">
    <property type="entry name" value="HMA_dom_sf"/>
</dbReference>
<proteinExistence type="predicted"/>
<dbReference type="Proteomes" id="UP000295416">
    <property type="component" value="Unassembled WGS sequence"/>
</dbReference>
<protein>
    <submittedName>
        <fullName evidence="2">Copper chaperone CopZ</fullName>
    </submittedName>
</protein>
<evidence type="ECO:0000313" key="2">
    <source>
        <dbReference type="EMBL" id="TCP24865.1"/>
    </source>
</evidence>
<dbReference type="InterPro" id="IPR006121">
    <property type="entry name" value="HMA_dom"/>
</dbReference>
<feature type="domain" description="HMA" evidence="1">
    <location>
        <begin position="35"/>
        <end position="101"/>
    </location>
</feature>
<dbReference type="GO" id="GO:0046872">
    <property type="term" value="F:metal ion binding"/>
    <property type="evidence" value="ECO:0007669"/>
    <property type="project" value="InterPro"/>
</dbReference>
<dbReference type="CDD" id="cd00371">
    <property type="entry name" value="HMA"/>
    <property type="match status" value="1"/>
</dbReference>
<evidence type="ECO:0000259" key="1">
    <source>
        <dbReference type="PROSITE" id="PS50846"/>
    </source>
</evidence>
<dbReference type="RefSeq" id="WP_132746897.1">
    <property type="nucleotide sequence ID" value="NZ_SLXK01000023.1"/>
</dbReference>
<accession>A0A4R2NU07</accession>
<dbReference type="OrthoDB" id="2973698at2"/>
<organism evidence="2 3">
    <name type="scientific">Scopulibacillus darangshiensis</name>
    <dbReference type="NCBI Taxonomy" id="442528"/>
    <lineage>
        <taxon>Bacteria</taxon>
        <taxon>Bacillati</taxon>
        <taxon>Bacillota</taxon>
        <taxon>Bacilli</taxon>
        <taxon>Bacillales</taxon>
        <taxon>Sporolactobacillaceae</taxon>
        <taxon>Scopulibacillus</taxon>
    </lineage>
</organism>
<dbReference type="AlphaFoldDB" id="A0A4R2NU07"/>
<dbReference type="SUPFAM" id="SSF55008">
    <property type="entry name" value="HMA, heavy metal-associated domain"/>
    <property type="match status" value="1"/>
</dbReference>